<dbReference type="Proteomes" id="UP000823046">
    <property type="component" value="Unassembled WGS sequence"/>
</dbReference>
<name>A0ABQ7J933_9APIC</name>
<evidence type="ECO:0000313" key="3">
    <source>
        <dbReference type="Proteomes" id="UP000823046"/>
    </source>
</evidence>
<dbReference type="EMBL" id="JADAQX010000368">
    <property type="protein sequence ID" value="KAF8820507.1"/>
    <property type="molecule type" value="Genomic_DNA"/>
</dbReference>
<accession>A0ABQ7J933</accession>
<feature type="region of interest" description="Disordered" evidence="1">
    <location>
        <begin position="121"/>
        <end position="146"/>
    </location>
</feature>
<dbReference type="Gene3D" id="2.170.270.10">
    <property type="entry name" value="SET domain"/>
    <property type="match status" value="1"/>
</dbReference>
<evidence type="ECO:0000313" key="2">
    <source>
        <dbReference type="EMBL" id="KAF8820507.1"/>
    </source>
</evidence>
<proteinExistence type="predicted"/>
<protein>
    <submittedName>
        <fullName evidence="2">AP2 domain transcription factor AP2VIIa-7</fullName>
    </submittedName>
</protein>
<sequence>MVAAVKGRMFENGNNVDLNISREVLNGAEQKESIAIPSQVGSFENSNPLGKDAYGSFKKEFSSLSPPPAGMRYTAVTEVALLRNKRYSPLQRLSAKAAAAQHLVANALKYQFTPPSLSHGSIQKLKSSPELELSPQPSLSESDYDEIPTPKVISTEAVDRVRTVGISTKASTSPSPSIPAGKANWGGNGWSWHPLKKCYVWRPFIYCPYFSMEGLHVYRNRHIRLYKALYNCTMRGKIHEGVQVVELLDPSHPVRFATPHAERAFSVCYMGESISSDHKERVIFGEYTGFVDDILPEDRHQYVFSLCFHKECFKFLKRMPFFSKGVSLMNSSQKKGESSWTLPISLPENDTFAVDSSDEFNEMSMVNHYQCVAVLNHAKKPINAEWQVVYVDAWPHIVLTSIPGVAVHPGDELLADFGSKWFERVDSECNRWMRKKLLETHFADMAITPPSHYIDVIDDPRLTNDQLCGLCGGMDSVEG</sequence>
<evidence type="ECO:0000256" key="1">
    <source>
        <dbReference type="SAM" id="MobiDB-lite"/>
    </source>
</evidence>
<comment type="caution">
    <text evidence="2">The sequence shown here is derived from an EMBL/GenBank/DDBJ whole genome shotgun (WGS) entry which is preliminary data.</text>
</comment>
<dbReference type="InterPro" id="IPR046341">
    <property type="entry name" value="SET_dom_sf"/>
</dbReference>
<keyword evidence="3" id="KW-1185">Reference proteome</keyword>
<reference evidence="2 3" key="1">
    <citation type="journal article" date="2020" name="bioRxiv">
        <title>Metabolic contributions of an alphaproteobacterial endosymbiont in the apicomplexan Cardiosporidium cionae.</title>
        <authorList>
            <person name="Hunter E.S."/>
            <person name="Paight C.J."/>
            <person name="Lane C.E."/>
        </authorList>
    </citation>
    <scope>NUCLEOTIDE SEQUENCE [LARGE SCALE GENOMIC DNA]</scope>
    <source>
        <strain evidence="2">ESH_2018</strain>
    </source>
</reference>
<organism evidence="2 3">
    <name type="scientific">Cardiosporidium cionae</name>
    <dbReference type="NCBI Taxonomy" id="476202"/>
    <lineage>
        <taxon>Eukaryota</taxon>
        <taxon>Sar</taxon>
        <taxon>Alveolata</taxon>
        <taxon>Apicomplexa</taxon>
        <taxon>Aconoidasida</taxon>
        <taxon>Nephromycida</taxon>
        <taxon>Cardiosporidium</taxon>
    </lineage>
</organism>
<feature type="compositionally biased region" description="Low complexity" evidence="1">
    <location>
        <begin position="128"/>
        <end position="141"/>
    </location>
</feature>
<gene>
    <name evidence="2" type="primary">AP2VIIA7</name>
    <name evidence="2" type="ORF">IE077_000471</name>
</gene>